<protein>
    <submittedName>
        <fullName evidence="3">Class I SAM-dependent methyltransferase</fullName>
    </submittedName>
</protein>
<gene>
    <name evidence="3" type="ORF">EZJ43_06610</name>
</gene>
<dbReference type="SUPFAM" id="SSF53335">
    <property type="entry name" value="S-adenosyl-L-methionine-dependent methyltransferases"/>
    <property type="match status" value="1"/>
</dbReference>
<dbReference type="AlphaFoldDB" id="A0A4R5MMP4"/>
<dbReference type="InterPro" id="IPR029063">
    <property type="entry name" value="SAM-dependent_MTases_sf"/>
</dbReference>
<dbReference type="GO" id="GO:0008168">
    <property type="term" value="F:methyltransferase activity"/>
    <property type="evidence" value="ECO:0007669"/>
    <property type="project" value="UniProtKB-KW"/>
</dbReference>
<evidence type="ECO:0000259" key="2">
    <source>
        <dbReference type="Pfam" id="PF22013"/>
    </source>
</evidence>
<dbReference type="Gene3D" id="1.10.10.1110">
    <property type="entry name" value="Methyltransferase PG1098, N-terminal domain"/>
    <property type="match status" value="1"/>
</dbReference>
<keyword evidence="3" id="KW-0489">Methyltransferase</keyword>
<sequence length="394" mass="44334">MNKNILDKAIQKYINENLNTDVSHIALSKSPFGDITPAELANQIGAKKKSEKKLPTWFNTPNIYYPSTLSIEQTSSEITANYKSKLAIGNSLIDITGGFGIDAYYFAKQINEVTHCEINTELAAITAHNANILGSQNIAFFAGDGLAFIKNSSVFYDTIYVDPARRAEKGKVFMLKDCTPDVVSNLDFLLTKCKRIIIKTAPLLDITAGLLALENVSEIHIVSIKNECKELLWIIDKDYVGELKITASTLNNEDKSFSFTKRESQVNTQFATEIKVNDYLYEPDVALLKSGAFDLIGQRYNLLKLHPQTQLYSSSDFNAYFPGRIYKIEEILSARDLKRAENLIGNVVVRNYPAKAEDLVKKYKIKPDKEAFLIFTKVANDENIVIKGRICQYY</sequence>
<proteinExistence type="predicted"/>
<dbReference type="Pfam" id="PF18096">
    <property type="entry name" value="Thump_like"/>
    <property type="match status" value="1"/>
</dbReference>
<dbReference type="OrthoDB" id="1000417at2"/>
<dbReference type="Proteomes" id="UP000295668">
    <property type="component" value="Unassembled WGS sequence"/>
</dbReference>
<dbReference type="InterPro" id="IPR054168">
    <property type="entry name" value="PG_1098_Fer"/>
</dbReference>
<dbReference type="Pfam" id="PF22013">
    <property type="entry name" value="PG_1098_Fer"/>
    <property type="match status" value="1"/>
</dbReference>
<feature type="domain" description="PG-1098 ferredoxin-like" evidence="2">
    <location>
        <begin position="279"/>
        <end position="322"/>
    </location>
</feature>
<organism evidence="3 4">
    <name type="scientific">Pedobacter changchengzhani</name>
    <dbReference type="NCBI Taxonomy" id="2529274"/>
    <lineage>
        <taxon>Bacteria</taxon>
        <taxon>Pseudomonadati</taxon>
        <taxon>Bacteroidota</taxon>
        <taxon>Sphingobacteriia</taxon>
        <taxon>Sphingobacteriales</taxon>
        <taxon>Sphingobacteriaceae</taxon>
        <taxon>Pedobacter</taxon>
    </lineage>
</organism>
<dbReference type="GO" id="GO:0032259">
    <property type="term" value="P:methylation"/>
    <property type="evidence" value="ECO:0007669"/>
    <property type="project" value="UniProtKB-KW"/>
</dbReference>
<keyword evidence="4" id="KW-1185">Reference proteome</keyword>
<evidence type="ECO:0000313" key="3">
    <source>
        <dbReference type="EMBL" id="TDG36948.1"/>
    </source>
</evidence>
<evidence type="ECO:0000259" key="1">
    <source>
        <dbReference type="Pfam" id="PF18096"/>
    </source>
</evidence>
<accession>A0A4R5MMP4</accession>
<feature type="domain" description="THUMP-like" evidence="1">
    <location>
        <begin position="323"/>
        <end position="385"/>
    </location>
</feature>
<reference evidence="3 4" key="1">
    <citation type="submission" date="2019-02" db="EMBL/GenBank/DDBJ databases">
        <title>Pedobacter sp. nov., a novel speices isolated from soil of pinguins habitat in Antarcitica.</title>
        <authorList>
            <person name="He R.-H."/>
        </authorList>
    </citation>
    <scope>NUCLEOTIDE SEQUENCE [LARGE SCALE GENOMIC DNA]</scope>
    <source>
        <strain evidence="3 4">E01020</strain>
    </source>
</reference>
<dbReference type="CDD" id="cd02440">
    <property type="entry name" value="AdoMet_MTases"/>
    <property type="match status" value="1"/>
</dbReference>
<comment type="caution">
    <text evidence="3">The sequence shown here is derived from an EMBL/GenBank/DDBJ whole genome shotgun (WGS) entry which is preliminary data.</text>
</comment>
<dbReference type="InterPro" id="IPR041497">
    <property type="entry name" value="Thump-like"/>
</dbReference>
<dbReference type="EMBL" id="SJCY01000003">
    <property type="protein sequence ID" value="TDG36948.1"/>
    <property type="molecule type" value="Genomic_DNA"/>
</dbReference>
<evidence type="ECO:0000313" key="4">
    <source>
        <dbReference type="Proteomes" id="UP000295668"/>
    </source>
</evidence>
<dbReference type="Gene3D" id="3.40.50.150">
    <property type="entry name" value="Vaccinia Virus protein VP39"/>
    <property type="match status" value="1"/>
</dbReference>
<dbReference type="RefSeq" id="WP_133261894.1">
    <property type="nucleotide sequence ID" value="NZ_SJCY01000003.1"/>
</dbReference>
<name>A0A4R5MMP4_9SPHI</name>
<keyword evidence="3" id="KW-0808">Transferase</keyword>